<evidence type="ECO:0000313" key="3">
    <source>
        <dbReference type="EMBL" id="ETV84182.1"/>
    </source>
</evidence>
<feature type="region of interest" description="Disordered" evidence="2">
    <location>
        <begin position="1"/>
        <end position="117"/>
    </location>
</feature>
<dbReference type="RefSeq" id="XP_009825874.1">
    <property type="nucleotide sequence ID" value="XM_009827572.1"/>
</dbReference>
<evidence type="ECO:0000256" key="2">
    <source>
        <dbReference type="SAM" id="MobiDB-lite"/>
    </source>
</evidence>
<reference evidence="3" key="1">
    <citation type="submission" date="2013-12" db="EMBL/GenBank/DDBJ databases">
        <title>The Genome Sequence of Aphanomyces astaci APO3.</title>
        <authorList>
            <consortium name="The Broad Institute Genomics Platform"/>
            <person name="Russ C."/>
            <person name="Tyler B."/>
            <person name="van West P."/>
            <person name="Dieguez-Uribeondo J."/>
            <person name="Young S.K."/>
            <person name="Zeng Q."/>
            <person name="Gargeya S."/>
            <person name="Fitzgerald M."/>
            <person name="Abouelleil A."/>
            <person name="Alvarado L."/>
            <person name="Chapman S.B."/>
            <person name="Gainer-Dewar J."/>
            <person name="Goldberg J."/>
            <person name="Griggs A."/>
            <person name="Gujja S."/>
            <person name="Hansen M."/>
            <person name="Howarth C."/>
            <person name="Imamovic A."/>
            <person name="Ireland A."/>
            <person name="Larimer J."/>
            <person name="McCowan C."/>
            <person name="Murphy C."/>
            <person name="Pearson M."/>
            <person name="Poon T.W."/>
            <person name="Priest M."/>
            <person name="Roberts A."/>
            <person name="Saif S."/>
            <person name="Shea T."/>
            <person name="Sykes S."/>
            <person name="Wortman J."/>
            <person name="Nusbaum C."/>
            <person name="Birren B."/>
        </authorList>
    </citation>
    <scope>NUCLEOTIDE SEQUENCE [LARGE SCALE GENOMIC DNA]</scope>
    <source>
        <strain evidence="3">APO3</strain>
    </source>
</reference>
<dbReference type="EMBL" id="KI913119">
    <property type="protein sequence ID" value="ETV84182.1"/>
    <property type="molecule type" value="Genomic_DNA"/>
</dbReference>
<evidence type="ECO:0000256" key="1">
    <source>
        <dbReference type="SAM" id="Coils"/>
    </source>
</evidence>
<proteinExistence type="predicted"/>
<name>W4GWY4_APHAT</name>
<dbReference type="GeneID" id="20805464"/>
<keyword evidence="1" id="KW-0175">Coiled coil</keyword>
<feature type="coiled-coil region" evidence="1">
    <location>
        <begin position="190"/>
        <end position="259"/>
    </location>
</feature>
<feature type="compositionally biased region" description="Polar residues" evidence="2">
    <location>
        <begin position="84"/>
        <end position="96"/>
    </location>
</feature>
<accession>W4GWY4</accession>
<feature type="region of interest" description="Disordered" evidence="2">
    <location>
        <begin position="265"/>
        <end position="290"/>
    </location>
</feature>
<protein>
    <submittedName>
        <fullName evidence="3">Uncharacterized protein</fullName>
    </submittedName>
</protein>
<gene>
    <name evidence="3" type="ORF">H257_03468</name>
</gene>
<organism evidence="3">
    <name type="scientific">Aphanomyces astaci</name>
    <name type="common">Crayfish plague agent</name>
    <dbReference type="NCBI Taxonomy" id="112090"/>
    <lineage>
        <taxon>Eukaryota</taxon>
        <taxon>Sar</taxon>
        <taxon>Stramenopiles</taxon>
        <taxon>Oomycota</taxon>
        <taxon>Saprolegniomycetes</taxon>
        <taxon>Saprolegniales</taxon>
        <taxon>Verrucalvaceae</taxon>
        <taxon>Aphanomyces</taxon>
    </lineage>
</organism>
<dbReference type="AlphaFoldDB" id="W4GWY4"/>
<dbReference type="VEuPathDB" id="FungiDB:H257_03468"/>
<feature type="compositionally biased region" description="Polar residues" evidence="2">
    <location>
        <begin position="265"/>
        <end position="279"/>
    </location>
</feature>
<sequence>MDPAPRLVPSYMRATSSSVKRNMPCIHLHPPSASKKGPPPPSLPPTTSNRRRWTARPTIFASQDNTVEWRSIPIQKCPDEGLTPQVSTPSIDGDNQSEPERSRLESAPSRPPRPSDMTSVQVLRLEALGNAQMALIKTLQDDVGNLTKQFALFMAQPCAKSITPAPATSFPHSHHQRVATNEGNTQSKCNQTHEDENQRLAASLDEANTKLSAQDKTMRQLQADNDELQALLRAAGRDLTREEDRVVKLKQHIESLQQTALMPVCNNQHEPSSPTSSPQMGKRTAPLRFG</sequence>